<dbReference type="Gene3D" id="2.120.10.30">
    <property type="entry name" value="TolB, C-terminal domain"/>
    <property type="match status" value="1"/>
</dbReference>
<feature type="signal peptide" evidence="1">
    <location>
        <begin position="1"/>
        <end position="24"/>
    </location>
</feature>
<gene>
    <name evidence="2" type="ORF">EI291_18325</name>
</gene>
<organism evidence="2 3">
    <name type="scientific">Hymenobacter rigui</name>
    <dbReference type="NCBI Taxonomy" id="334424"/>
    <lineage>
        <taxon>Bacteria</taxon>
        <taxon>Pseudomonadati</taxon>
        <taxon>Bacteroidota</taxon>
        <taxon>Cytophagia</taxon>
        <taxon>Cytophagales</taxon>
        <taxon>Hymenobacteraceae</taxon>
        <taxon>Hymenobacter</taxon>
    </lineage>
</organism>
<dbReference type="AlphaFoldDB" id="A0A428KFP8"/>
<reference evidence="2 3" key="1">
    <citation type="submission" date="2018-12" db="EMBL/GenBank/DDBJ databases">
        <authorList>
            <person name="Feng G."/>
            <person name="Zhu H."/>
        </authorList>
    </citation>
    <scope>NUCLEOTIDE SEQUENCE [LARGE SCALE GENOMIC DNA]</scope>
    <source>
        <strain evidence="2 3">KCTC 12533</strain>
    </source>
</reference>
<dbReference type="Pfam" id="PF07676">
    <property type="entry name" value="PD40"/>
    <property type="match status" value="1"/>
</dbReference>
<dbReference type="Proteomes" id="UP000273500">
    <property type="component" value="Unassembled WGS sequence"/>
</dbReference>
<feature type="chain" id="PRO_5018988791" description="Dipeptidylpeptidase IV N-terminal domain-containing protein" evidence="1">
    <location>
        <begin position="25"/>
        <end position="352"/>
    </location>
</feature>
<keyword evidence="3" id="KW-1185">Reference proteome</keyword>
<evidence type="ECO:0000256" key="1">
    <source>
        <dbReference type="SAM" id="SignalP"/>
    </source>
</evidence>
<proteinExistence type="predicted"/>
<name>A0A428KFP8_9BACT</name>
<protein>
    <recommendedName>
        <fullName evidence="4">Dipeptidylpeptidase IV N-terminal domain-containing protein</fullName>
    </recommendedName>
</protein>
<dbReference type="SUPFAM" id="SSF82171">
    <property type="entry name" value="DPP6 N-terminal domain-like"/>
    <property type="match status" value="1"/>
</dbReference>
<evidence type="ECO:0000313" key="2">
    <source>
        <dbReference type="EMBL" id="RSK45317.1"/>
    </source>
</evidence>
<accession>A0A428KFP8</accession>
<evidence type="ECO:0000313" key="3">
    <source>
        <dbReference type="Proteomes" id="UP000273500"/>
    </source>
</evidence>
<keyword evidence="1" id="KW-0732">Signal</keyword>
<comment type="caution">
    <text evidence="2">The sequence shown here is derived from an EMBL/GenBank/DDBJ whole genome shotgun (WGS) entry which is preliminary data.</text>
</comment>
<dbReference type="EMBL" id="RWIT01000014">
    <property type="protein sequence ID" value="RSK45317.1"/>
    <property type="molecule type" value="Genomic_DNA"/>
</dbReference>
<sequence length="352" mass="38497">MKLGYSLPSLLVVGCLFFSGNASAQSKPKPAPKVPAPATTAWKGRLVYGHAADINTFTFASKADQLFLQKAKQPYTTPEGEVYYVNDAFPKANVLIKKSNSTATQFRTVLDMSSDNPDYKQALEEYSVIRGTGISAVLSSLHDPRVSPDGRFLSVTVIGYPGQAFPNNCVAVFERATGKLVTRFEHRYYGTWLPDGRLLMCGAHKSGSTDTGFYPPKEPGIFLTDAALANSQRIDQGLDEPAPYHAMPSPDGKRVAFVLNNHVWVMNLDGSALKQLTAVANDNIETYPTWSPDGKYVACWAYKSFERSYYTAIAVVPAATPQPVSLTDAAPVWPRDTKNYRISGGGGQFSWR</sequence>
<dbReference type="InterPro" id="IPR011659">
    <property type="entry name" value="WD40"/>
</dbReference>
<dbReference type="PROSITE" id="PS51257">
    <property type="entry name" value="PROKAR_LIPOPROTEIN"/>
    <property type="match status" value="1"/>
</dbReference>
<dbReference type="RefSeq" id="WP_125423445.1">
    <property type="nucleotide sequence ID" value="NZ_RWIT01000014.1"/>
</dbReference>
<dbReference type="OrthoDB" id="9815657at2"/>
<dbReference type="InterPro" id="IPR011042">
    <property type="entry name" value="6-blade_b-propeller_TolB-like"/>
</dbReference>
<evidence type="ECO:0008006" key="4">
    <source>
        <dbReference type="Google" id="ProtNLM"/>
    </source>
</evidence>